<organism evidence="1 2">
    <name type="scientific">Trichinella murrelli</name>
    <dbReference type="NCBI Taxonomy" id="144512"/>
    <lineage>
        <taxon>Eukaryota</taxon>
        <taxon>Metazoa</taxon>
        <taxon>Ecdysozoa</taxon>
        <taxon>Nematoda</taxon>
        <taxon>Enoplea</taxon>
        <taxon>Dorylaimia</taxon>
        <taxon>Trichinellida</taxon>
        <taxon>Trichinellidae</taxon>
        <taxon>Trichinella</taxon>
    </lineage>
</organism>
<proteinExistence type="predicted"/>
<dbReference type="Proteomes" id="UP000055048">
    <property type="component" value="Unassembled WGS sequence"/>
</dbReference>
<accession>A0A0V0TMV3</accession>
<name>A0A0V0TMV3_9BILA</name>
<dbReference type="EMBL" id="JYDJ01000202">
    <property type="protein sequence ID" value="KRX40356.1"/>
    <property type="molecule type" value="Genomic_DNA"/>
</dbReference>
<reference evidence="1 2" key="1">
    <citation type="submission" date="2015-01" db="EMBL/GenBank/DDBJ databases">
        <title>Evolution of Trichinella species and genotypes.</title>
        <authorList>
            <person name="Korhonen P.K."/>
            <person name="Edoardo P."/>
            <person name="Giuseppe L.R."/>
            <person name="Gasser R.B."/>
        </authorList>
    </citation>
    <scope>NUCLEOTIDE SEQUENCE [LARGE SCALE GENOMIC DNA]</scope>
    <source>
        <strain evidence="1">ISS417</strain>
    </source>
</reference>
<evidence type="ECO:0000313" key="2">
    <source>
        <dbReference type="Proteomes" id="UP000055048"/>
    </source>
</evidence>
<comment type="caution">
    <text evidence="1">The sequence shown here is derived from an EMBL/GenBank/DDBJ whole genome shotgun (WGS) entry which is preliminary data.</text>
</comment>
<evidence type="ECO:0000313" key="1">
    <source>
        <dbReference type="EMBL" id="KRX40356.1"/>
    </source>
</evidence>
<dbReference type="AlphaFoldDB" id="A0A0V0TMV3"/>
<keyword evidence="2" id="KW-1185">Reference proteome</keyword>
<protein>
    <submittedName>
        <fullName evidence="1">Uncharacterized protein</fullName>
    </submittedName>
</protein>
<sequence>MRGIEDFAGKVRNAPSRKFGKCQIRAGLLRFYRHHWTDKLKLGIAFAVDDCVAKRGLQTLKALTPVLHPLTRCTGEWIQSTFQRLNVR</sequence>
<gene>
    <name evidence="1" type="ORF">T05_264</name>
</gene>